<evidence type="ECO:0000259" key="2">
    <source>
        <dbReference type="Pfam" id="PF01636"/>
    </source>
</evidence>
<name>A0A495JNE6_9ACTN</name>
<feature type="domain" description="Aminoglycoside phosphotransferase" evidence="2">
    <location>
        <begin position="29"/>
        <end position="247"/>
    </location>
</feature>
<comment type="similarity">
    <text evidence="1">Belongs to the pseudomonas-type ThrB family.</text>
</comment>
<dbReference type="Proteomes" id="UP000277671">
    <property type="component" value="Unassembled WGS sequence"/>
</dbReference>
<keyword evidence="4" id="KW-1185">Reference proteome</keyword>
<dbReference type="PANTHER" id="PTHR21064">
    <property type="entry name" value="AMINOGLYCOSIDE PHOSPHOTRANSFERASE DOMAIN-CONTAINING PROTEIN-RELATED"/>
    <property type="match status" value="1"/>
</dbReference>
<comment type="caution">
    <text evidence="3">The sequence shown here is derived from an EMBL/GenBank/DDBJ whole genome shotgun (WGS) entry which is preliminary data.</text>
</comment>
<sequence length="313" mass="34804">MPDSRLSQPQLAAILARYDIAAPGVVPEPDGTTNSSYLIRGRSASYVLTVLDDHDENSARRLTALLDHLVRHGVPTSRPLRGRDGTELTTFGGTPVLVKQYLRGDCRAQLPRYNCAAAGELLGRVHTVPVPNWLPRRGRRLPAGWLAQVDTFADRRFADWLREQWVDAAAVETLAGPYGLVHGEYAARNLVVGEDGRLAVLDWETASHDLLVLDLGAALIRLCAIDGRFDADRAAALLAGYRRSRELTDAEYAHLRAAAHHAGLRIAYHRYLRYRRNRPNPVRAHLYRALPGFLASLDQHWPRLLVNSGARGR</sequence>
<organism evidence="3 4">
    <name type="scientific">Micromonospora pisi</name>
    <dbReference type="NCBI Taxonomy" id="589240"/>
    <lineage>
        <taxon>Bacteria</taxon>
        <taxon>Bacillati</taxon>
        <taxon>Actinomycetota</taxon>
        <taxon>Actinomycetes</taxon>
        <taxon>Micromonosporales</taxon>
        <taxon>Micromonosporaceae</taxon>
        <taxon>Micromonospora</taxon>
    </lineage>
</organism>
<dbReference type="InterPro" id="IPR050249">
    <property type="entry name" value="Pseudomonas-type_ThrB"/>
</dbReference>
<dbReference type="Gene3D" id="3.90.1200.10">
    <property type="match status" value="1"/>
</dbReference>
<protein>
    <submittedName>
        <fullName evidence="3">Homoserine kinase</fullName>
    </submittedName>
</protein>
<evidence type="ECO:0000313" key="3">
    <source>
        <dbReference type="EMBL" id="RKR90466.1"/>
    </source>
</evidence>
<keyword evidence="3" id="KW-0418">Kinase</keyword>
<dbReference type="Pfam" id="PF01636">
    <property type="entry name" value="APH"/>
    <property type="match status" value="1"/>
</dbReference>
<accession>A0A495JNE6</accession>
<dbReference type="Gene3D" id="3.30.200.20">
    <property type="entry name" value="Phosphorylase Kinase, domain 1"/>
    <property type="match status" value="1"/>
</dbReference>
<dbReference type="InterPro" id="IPR002575">
    <property type="entry name" value="Aminoglycoside_PTrfase"/>
</dbReference>
<proteinExistence type="inferred from homology"/>
<dbReference type="RefSeq" id="WP_170208669.1">
    <property type="nucleotide sequence ID" value="NZ_RBKT01000001.1"/>
</dbReference>
<dbReference type="GO" id="GO:0004413">
    <property type="term" value="F:homoserine kinase activity"/>
    <property type="evidence" value="ECO:0007669"/>
    <property type="project" value="TreeGrafter"/>
</dbReference>
<evidence type="ECO:0000313" key="4">
    <source>
        <dbReference type="Proteomes" id="UP000277671"/>
    </source>
</evidence>
<dbReference type="InterPro" id="IPR011009">
    <property type="entry name" value="Kinase-like_dom_sf"/>
</dbReference>
<dbReference type="AlphaFoldDB" id="A0A495JNE6"/>
<gene>
    <name evidence="3" type="ORF">BDK92_4839</name>
</gene>
<dbReference type="EMBL" id="RBKT01000001">
    <property type="protein sequence ID" value="RKR90466.1"/>
    <property type="molecule type" value="Genomic_DNA"/>
</dbReference>
<dbReference type="GO" id="GO:0009088">
    <property type="term" value="P:threonine biosynthetic process"/>
    <property type="evidence" value="ECO:0007669"/>
    <property type="project" value="TreeGrafter"/>
</dbReference>
<reference evidence="3 4" key="1">
    <citation type="submission" date="2018-10" db="EMBL/GenBank/DDBJ databases">
        <title>Sequencing the genomes of 1000 actinobacteria strains.</title>
        <authorList>
            <person name="Klenk H.-P."/>
        </authorList>
    </citation>
    <scope>NUCLEOTIDE SEQUENCE [LARGE SCALE GENOMIC DNA]</scope>
    <source>
        <strain evidence="3 4">DSM 45175</strain>
    </source>
</reference>
<dbReference type="SUPFAM" id="SSF56112">
    <property type="entry name" value="Protein kinase-like (PK-like)"/>
    <property type="match status" value="1"/>
</dbReference>
<evidence type="ECO:0000256" key="1">
    <source>
        <dbReference type="ARBA" id="ARBA00038240"/>
    </source>
</evidence>
<dbReference type="PANTHER" id="PTHR21064:SF6">
    <property type="entry name" value="AMINOGLYCOSIDE PHOSPHOTRANSFERASE DOMAIN-CONTAINING PROTEIN"/>
    <property type="match status" value="1"/>
</dbReference>
<keyword evidence="3" id="KW-0808">Transferase</keyword>